<dbReference type="SUPFAM" id="SSF75005">
    <property type="entry name" value="Arabinanase/levansucrase/invertase"/>
    <property type="match status" value="1"/>
</dbReference>
<evidence type="ECO:0000259" key="10">
    <source>
        <dbReference type="Pfam" id="PF00251"/>
    </source>
</evidence>
<dbReference type="PANTHER" id="PTHR43101:SF1">
    <property type="entry name" value="BETA-FRUCTOSIDASE"/>
    <property type="match status" value="1"/>
</dbReference>
<feature type="domain" description="Glycosyl hydrolase family 32 N-terminal" evidence="10">
    <location>
        <begin position="32"/>
        <end position="339"/>
    </location>
</feature>
<dbReference type="InterPro" id="IPR013148">
    <property type="entry name" value="Glyco_hydro_32_N"/>
</dbReference>
<comment type="function">
    <text evidence="9">Enables the bacterium to metabolize sucrose as a sole carbon source.</text>
</comment>
<dbReference type="EC" id="3.2.1.26" evidence="3 8"/>
<dbReference type="InterPro" id="IPR051214">
    <property type="entry name" value="GH32_Enzymes"/>
</dbReference>
<keyword evidence="5 8" id="KW-0378">Hydrolase</keyword>
<dbReference type="NCBIfam" id="TIGR01322">
    <property type="entry name" value="scrB_fam"/>
    <property type="match status" value="1"/>
</dbReference>
<dbReference type="UniPathway" id="UPA00238"/>
<dbReference type="GO" id="GO:0005985">
    <property type="term" value="P:sucrose metabolic process"/>
    <property type="evidence" value="ECO:0007669"/>
    <property type="project" value="UniProtKB-UniPathway"/>
</dbReference>
<evidence type="ECO:0000256" key="5">
    <source>
        <dbReference type="ARBA" id="ARBA00022801"/>
    </source>
</evidence>
<dbReference type="EMBL" id="CYZV01000010">
    <property type="protein sequence ID" value="CUN96628.1"/>
    <property type="molecule type" value="Genomic_DNA"/>
</dbReference>
<sequence>MMIENNFILEKVRKYEKEFINCISKEEKPSFHLCAPIGWINDPNGFSTFNNEYHLFYQYHPYDVVWGPMYWGHSKTNDFIKWEQLPIALAPEASYDMGGCFSGSALEYDGKHVIMYTGVLDNKDENGERVVRQTQCIAIGDGENYEKLECNPVITHEMLPEGSSLEDFRDPKIWREGEEFYCVVASRSNDGSGQILMYKSNNLKEWEFVTIVDNSKNKVGRMWECPDLFSLNGKGVLIISPQEVKATKDGFHNGSNTAYLIEKYDNEKKSFERESCNVIDFGLDFYAPQTLESIDGRRIMIGWMHSWENRIVPGNFKWCGMMTMPRELTIRDGCLIQNPIREIENYYKNTVEYNNLIIKDEVSLDGIFGRELDITIDIDGSQAEEFKIKLAKNNEYETIISFNSKKNIIEFDRSYSGNYGDILHKREMKVRDKNGKVKMRLIIDKYSVEIFANDGEQVMTSTFYTPLEATGITFASEGNSIINIKKHDIEV</sequence>
<dbReference type="Proteomes" id="UP000095558">
    <property type="component" value="Unassembled WGS sequence"/>
</dbReference>
<dbReference type="InterPro" id="IPR013320">
    <property type="entry name" value="ConA-like_dom_sf"/>
</dbReference>
<dbReference type="InterPro" id="IPR001362">
    <property type="entry name" value="Glyco_hydro_32"/>
</dbReference>
<evidence type="ECO:0000256" key="6">
    <source>
        <dbReference type="ARBA" id="ARBA00023295"/>
    </source>
</evidence>
<dbReference type="SUPFAM" id="SSF49899">
    <property type="entry name" value="Concanavalin A-like lectins/glucanases"/>
    <property type="match status" value="1"/>
</dbReference>
<proteinExistence type="inferred from homology"/>
<evidence type="ECO:0000256" key="9">
    <source>
        <dbReference type="RuleBase" id="RU365015"/>
    </source>
</evidence>
<comment type="catalytic activity">
    <reaction evidence="8">
        <text>Hydrolysis of terminal non-reducing beta-D-fructofuranoside residues in beta-D-fructofuranosides.</text>
        <dbReference type="EC" id="3.2.1.26"/>
    </reaction>
</comment>
<dbReference type="Pfam" id="PF00251">
    <property type="entry name" value="Glyco_hydro_32N"/>
    <property type="match status" value="1"/>
</dbReference>
<name>A0A174BAD4_9CLOT</name>
<dbReference type="InterPro" id="IPR006232">
    <property type="entry name" value="Suc6P_hydrolase"/>
</dbReference>
<evidence type="ECO:0000256" key="1">
    <source>
        <dbReference type="ARBA" id="ARBA00004914"/>
    </source>
</evidence>
<evidence type="ECO:0000256" key="4">
    <source>
        <dbReference type="ARBA" id="ARBA00019623"/>
    </source>
</evidence>
<evidence type="ECO:0000259" key="11">
    <source>
        <dbReference type="Pfam" id="PF08244"/>
    </source>
</evidence>
<feature type="domain" description="Glycosyl hydrolase family 32 C-terminal" evidence="11">
    <location>
        <begin position="342"/>
        <end position="480"/>
    </location>
</feature>
<dbReference type="CDD" id="cd08996">
    <property type="entry name" value="GH32_FFase"/>
    <property type="match status" value="1"/>
</dbReference>
<gene>
    <name evidence="12" type="primary">sacA_1</name>
    <name evidence="12" type="ORF">ERS852470_01118</name>
</gene>
<dbReference type="AlphaFoldDB" id="A0A174BAD4"/>
<organism evidence="12 13">
    <name type="scientific">Clostridium disporicum</name>
    <dbReference type="NCBI Taxonomy" id="84024"/>
    <lineage>
        <taxon>Bacteria</taxon>
        <taxon>Bacillati</taxon>
        <taxon>Bacillota</taxon>
        <taxon>Clostridia</taxon>
        <taxon>Eubacteriales</taxon>
        <taxon>Clostridiaceae</taxon>
        <taxon>Clostridium</taxon>
    </lineage>
</organism>
<evidence type="ECO:0000256" key="7">
    <source>
        <dbReference type="ARBA" id="ARBA00033367"/>
    </source>
</evidence>
<dbReference type="Gene3D" id="2.115.10.20">
    <property type="entry name" value="Glycosyl hydrolase domain, family 43"/>
    <property type="match status" value="1"/>
</dbReference>
<keyword evidence="9" id="KW-0119">Carbohydrate metabolism</keyword>
<dbReference type="GO" id="GO:0005737">
    <property type="term" value="C:cytoplasm"/>
    <property type="evidence" value="ECO:0007669"/>
    <property type="project" value="UniProtKB-SubCell"/>
</dbReference>
<reference evidence="12 13" key="1">
    <citation type="submission" date="2015-09" db="EMBL/GenBank/DDBJ databases">
        <authorList>
            <consortium name="Pathogen Informatics"/>
        </authorList>
    </citation>
    <scope>NUCLEOTIDE SEQUENCE [LARGE SCALE GENOMIC DNA]</scope>
    <source>
        <strain evidence="12 13">2789STDY5834855</strain>
    </source>
</reference>
<evidence type="ECO:0000313" key="12">
    <source>
        <dbReference type="EMBL" id="CUN96628.1"/>
    </source>
</evidence>
<dbReference type="Pfam" id="PF08244">
    <property type="entry name" value="Glyco_hydro_32C"/>
    <property type="match status" value="1"/>
</dbReference>
<evidence type="ECO:0000256" key="8">
    <source>
        <dbReference type="RuleBase" id="RU362110"/>
    </source>
</evidence>
<keyword evidence="6 8" id="KW-0326">Glycosidase</keyword>
<evidence type="ECO:0000256" key="2">
    <source>
        <dbReference type="ARBA" id="ARBA00009902"/>
    </source>
</evidence>
<accession>A0A174BAD4</accession>
<evidence type="ECO:0000256" key="3">
    <source>
        <dbReference type="ARBA" id="ARBA00012758"/>
    </source>
</evidence>
<dbReference type="InterPro" id="IPR023296">
    <property type="entry name" value="Glyco_hydro_beta-prop_sf"/>
</dbReference>
<dbReference type="GO" id="GO:0004564">
    <property type="term" value="F:beta-fructofuranosidase activity"/>
    <property type="evidence" value="ECO:0007669"/>
    <property type="project" value="UniProtKB-EC"/>
</dbReference>
<dbReference type="PANTHER" id="PTHR43101">
    <property type="entry name" value="BETA-FRUCTOSIDASE"/>
    <property type="match status" value="1"/>
</dbReference>
<dbReference type="Gene3D" id="2.60.120.560">
    <property type="entry name" value="Exo-inulinase, domain 1"/>
    <property type="match status" value="1"/>
</dbReference>
<comment type="pathway">
    <text evidence="1 9">Glycan biosynthesis; sucrose metabolism.</text>
</comment>
<evidence type="ECO:0000313" key="13">
    <source>
        <dbReference type="Proteomes" id="UP000095558"/>
    </source>
</evidence>
<dbReference type="SMART" id="SM00640">
    <property type="entry name" value="Glyco_32"/>
    <property type="match status" value="1"/>
</dbReference>
<protein>
    <recommendedName>
        <fullName evidence="4 8">Sucrose-6-phosphate hydrolase</fullName>
        <ecNumber evidence="3 8">3.2.1.26</ecNumber>
    </recommendedName>
    <alternativeName>
        <fullName evidence="7 9">Invertase</fullName>
    </alternativeName>
</protein>
<comment type="similarity">
    <text evidence="2 8">Belongs to the glycosyl hydrolase 32 family.</text>
</comment>
<dbReference type="InterPro" id="IPR013189">
    <property type="entry name" value="Glyco_hydro_32_C"/>
</dbReference>
<comment type="subcellular location">
    <subcellularLocation>
        <location evidence="9">Cytoplasm</location>
    </subcellularLocation>
</comment>
<keyword evidence="9" id="KW-0963">Cytoplasm</keyword>